<accession>A0ACC2RJ74</accession>
<gene>
    <name evidence="1" type="primary">GYP8_2</name>
    <name evidence="1" type="ORF">DSO57_1017597</name>
</gene>
<dbReference type="Proteomes" id="UP001165960">
    <property type="component" value="Unassembled WGS sequence"/>
</dbReference>
<sequence length="728" mass="81347">MRAYFDPKPLQPSTDFSPREKGSSWQWMLSKCKYVATEFLGAIRNPVPVEFNTRDELPTMLWPNAGGLTATTGNEMVDRAASKRQTGGAKIDAKDLLQLMVYPDQTKQKTRGRSNSVTWAIPSPIVEDEEHQLTTSEIRSRKEEEISAAISAKDRKKLLQLAVSDMGLINTKLRKEAWAMLLHAEKNQNKRSKVGVHRSDRQVEKECTGAFLVYPKKLDDAKRLEKQGELAQLIKTIFQREPELSHFQGFRDIAACFLLVMGRRRVANALQNVALFYFRDIMLGSLTPVLREMELGLRILARENSELVRYISEAGAQYYYCIAWVLSWTARGVPTLSVAARIFDTFLSSSPIFPVYFMTAMTMSRSIEIMRMPKEKSAVNAVLTRYPHDADVEKILASATKLFQRHPPERAFSAWRKELGPNTCTQRYKDDWVSIKNIKDYQASYTRVQGYIAQARPAKEVDAKSKENKSGASQPTNRSLFKKLIILLLFLGVLALGVFGATKVQIKISLADASQPGKTGPLSGSTTGPVVSETLEPAEGNEIKLQETLAMPEGALADAEDITKEDFNSAEILEAPSLLKTATEKLPDITPLIRTVATKLQFLSPYIQTATLRLQFIYPYAQTASTKLSELYPYIEMALTKLKSLYPYVQTAGTQLEALVPYAQKAGLITQDLLIGLKDLITKFPLCCPARGQLEPKDILVSINPPEPPPKYPPSISSNPTPLPLKTS</sequence>
<reference evidence="1" key="1">
    <citation type="submission" date="2022-04" db="EMBL/GenBank/DDBJ databases">
        <title>Genome of the entomopathogenic fungus Entomophthora muscae.</title>
        <authorList>
            <person name="Elya C."/>
            <person name="Lovett B.R."/>
            <person name="Lee E."/>
            <person name="Macias A.M."/>
            <person name="Hajek A.E."/>
            <person name="De Bivort B.L."/>
            <person name="Kasson M.T."/>
            <person name="De Fine Licht H.H."/>
            <person name="Stajich J.E."/>
        </authorList>
    </citation>
    <scope>NUCLEOTIDE SEQUENCE</scope>
    <source>
        <strain evidence="1">Berkeley</strain>
    </source>
</reference>
<keyword evidence="2" id="KW-1185">Reference proteome</keyword>
<comment type="caution">
    <text evidence="1">The sequence shown here is derived from an EMBL/GenBank/DDBJ whole genome shotgun (WGS) entry which is preliminary data.</text>
</comment>
<protein>
    <submittedName>
        <fullName evidence="1">GTPase-activating protein gyp8</fullName>
    </submittedName>
</protein>
<evidence type="ECO:0000313" key="1">
    <source>
        <dbReference type="EMBL" id="KAJ9050093.1"/>
    </source>
</evidence>
<dbReference type="EMBL" id="QTSX02007174">
    <property type="protein sequence ID" value="KAJ9050093.1"/>
    <property type="molecule type" value="Genomic_DNA"/>
</dbReference>
<evidence type="ECO:0000313" key="2">
    <source>
        <dbReference type="Proteomes" id="UP001165960"/>
    </source>
</evidence>
<name>A0ACC2RJ74_9FUNG</name>
<proteinExistence type="predicted"/>
<organism evidence="1 2">
    <name type="scientific">Entomophthora muscae</name>
    <dbReference type="NCBI Taxonomy" id="34485"/>
    <lineage>
        <taxon>Eukaryota</taxon>
        <taxon>Fungi</taxon>
        <taxon>Fungi incertae sedis</taxon>
        <taxon>Zoopagomycota</taxon>
        <taxon>Entomophthoromycotina</taxon>
        <taxon>Entomophthoromycetes</taxon>
        <taxon>Entomophthorales</taxon>
        <taxon>Entomophthoraceae</taxon>
        <taxon>Entomophthora</taxon>
    </lineage>
</organism>